<proteinExistence type="predicted"/>
<name>A0ACC0B8H1_CATRO</name>
<reference evidence="2" key="1">
    <citation type="journal article" date="2023" name="Nat. Plants">
        <title>Single-cell RNA sequencing provides a high-resolution roadmap for understanding the multicellular compartmentation of specialized metabolism.</title>
        <authorList>
            <person name="Sun S."/>
            <person name="Shen X."/>
            <person name="Li Y."/>
            <person name="Li Y."/>
            <person name="Wang S."/>
            <person name="Li R."/>
            <person name="Zhang H."/>
            <person name="Shen G."/>
            <person name="Guo B."/>
            <person name="Wei J."/>
            <person name="Xu J."/>
            <person name="St-Pierre B."/>
            <person name="Chen S."/>
            <person name="Sun C."/>
        </authorList>
    </citation>
    <scope>NUCLEOTIDE SEQUENCE [LARGE SCALE GENOMIC DNA]</scope>
</reference>
<comment type="caution">
    <text evidence="1">The sequence shown here is derived from an EMBL/GenBank/DDBJ whole genome shotgun (WGS) entry which is preliminary data.</text>
</comment>
<evidence type="ECO:0000313" key="1">
    <source>
        <dbReference type="EMBL" id="KAI5668928.1"/>
    </source>
</evidence>
<organism evidence="1 2">
    <name type="scientific">Catharanthus roseus</name>
    <name type="common">Madagascar periwinkle</name>
    <name type="synonym">Vinca rosea</name>
    <dbReference type="NCBI Taxonomy" id="4058"/>
    <lineage>
        <taxon>Eukaryota</taxon>
        <taxon>Viridiplantae</taxon>
        <taxon>Streptophyta</taxon>
        <taxon>Embryophyta</taxon>
        <taxon>Tracheophyta</taxon>
        <taxon>Spermatophyta</taxon>
        <taxon>Magnoliopsida</taxon>
        <taxon>eudicotyledons</taxon>
        <taxon>Gunneridae</taxon>
        <taxon>Pentapetalae</taxon>
        <taxon>asterids</taxon>
        <taxon>lamiids</taxon>
        <taxon>Gentianales</taxon>
        <taxon>Apocynaceae</taxon>
        <taxon>Rauvolfioideae</taxon>
        <taxon>Vinceae</taxon>
        <taxon>Catharanthinae</taxon>
        <taxon>Catharanthus</taxon>
    </lineage>
</organism>
<dbReference type="EMBL" id="CM044704">
    <property type="protein sequence ID" value="KAI5668928.1"/>
    <property type="molecule type" value="Genomic_DNA"/>
</dbReference>
<protein>
    <submittedName>
        <fullName evidence="1">Uncharacterized protein</fullName>
    </submittedName>
</protein>
<evidence type="ECO:0000313" key="2">
    <source>
        <dbReference type="Proteomes" id="UP001060085"/>
    </source>
</evidence>
<dbReference type="Proteomes" id="UP001060085">
    <property type="component" value="Linkage Group LG04"/>
</dbReference>
<sequence>MCDNTSAIKISINLVQHSKTKHIEIKHHFIRDMLLKVGYNWGTWHLIYCLLMIRIRISGIGGNFALLAKQGWRLINNENSMVARILRAKYHAHVGFLDAKVSALIDPTTRAWNVEVIKHIFMVRDVEEILKIPLFPAPTEDVLIWHYEKNGEFSVWSAYHMGMGFMSRVNKD</sequence>
<accession>A0ACC0B8H1</accession>
<keyword evidence="2" id="KW-1185">Reference proteome</keyword>
<gene>
    <name evidence="1" type="ORF">M9H77_18781</name>
</gene>